<feature type="compositionally biased region" description="Polar residues" evidence="1">
    <location>
        <begin position="1"/>
        <end position="11"/>
    </location>
</feature>
<comment type="caution">
    <text evidence="2">The sequence shown here is derived from an EMBL/GenBank/DDBJ whole genome shotgun (WGS) entry which is preliminary data.</text>
</comment>
<evidence type="ECO:0008006" key="4">
    <source>
        <dbReference type="Google" id="ProtNLM"/>
    </source>
</evidence>
<accession>A0A3M7PW25</accession>
<feature type="region of interest" description="Disordered" evidence="1">
    <location>
        <begin position="1"/>
        <end position="29"/>
    </location>
</feature>
<reference evidence="2 3" key="1">
    <citation type="journal article" date="2018" name="Sci. Rep.">
        <title>Genomic signatures of local adaptation to the degree of environmental predictability in rotifers.</title>
        <authorList>
            <person name="Franch-Gras L."/>
            <person name="Hahn C."/>
            <person name="Garcia-Roger E.M."/>
            <person name="Carmona M.J."/>
            <person name="Serra M."/>
            <person name="Gomez A."/>
        </authorList>
    </citation>
    <scope>NUCLEOTIDE SEQUENCE [LARGE SCALE GENOMIC DNA]</scope>
    <source>
        <strain evidence="2">HYR1</strain>
    </source>
</reference>
<dbReference type="Proteomes" id="UP000276133">
    <property type="component" value="Unassembled WGS sequence"/>
</dbReference>
<evidence type="ECO:0000313" key="2">
    <source>
        <dbReference type="EMBL" id="RNA03366.1"/>
    </source>
</evidence>
<sequence>MVDNNEYLNDFSSRHSRGRTRDAQNQSNTCTRRSVSLINYLKENIQKDSLTPQNLNNHSEFKVPNQRQFNSSMYRTNLEENIILSQNPVACRENGIIKVNDVTGTWINRDESLNWKGVLPLDQYALNNDPNPIVVKKKPLNKIKYTQEINVKYLKPPKIPDAGDIIIRHDAPRQISAAPSLIIRQNRPRLPTPPPLIIREEPPKTPETIPTKVITIPGKLLPPPPRKLIIEKMPQDSQKPQSILIERWLPYNDIRRRVIYQKPTIPKHLTQNTKNVIIDWQKPDVQVTQELKYLGIEETNPSEYRQKYWKQLNASDKLPEFVHRLEHPHGIVFASQKPKPNIYLEGDIDALDLIDLDQAGLTELKESTNNRMSNFNVFDTDNDAFISKLDARDAFFHLIDRFESSVDIYDDFFYFFQNVPSFLTFSDFFEIASGFLCPKSFLRNIAFAHKIALVIYDEKKNKFYFKTAQFHIENEIKKS</sequence>
<dbReference type="EMBL" id="REGN01008525">
    <property type="protein sequence ID" value="RNA03366.1"/>
    <property type="molecule type" value="Genomic_DNA"/>
</dbReference>
<evidence type="ECO:0000313" key="3">
    <source>
        <dbReference type="Proteomes" id="UP000276133"/>
    </source>
</evidence>
<dbReference type="AlphaFoldDB" id="A0A3M7PW25"/>
<protein>
    <recommendedName>
        <fullName evidence="4">EF-hand domain-containing protein</fullName>
    </recommendedName>
</protein>
<name>A0A3M7PW25_BRAPC</name>
<keyword evidence="3" id="KW-1185">Reference proteome</keyword>
<gene>
    <name evidence="2" type="ORF">BpHYR1_004798</name>
</gene>
<evidence type="ECO:0000256" key="1">
    <source>
        <dbReference type="SAM" id="MobiDB-lite"/>
    </source>
</evidence>
<organism evidence="2 3">
    <name type="scientific">Brachionus plicatilis</name>
    <name type="common">Marine rotifer</name>
    <name type="synonym">Brachionus muelleri</name>
    <dbReference type="NCBI Taxonomy" id="10195"/>
    <lineage>
        <taxon>Eukaryota</taxon>
        <taxon>Metazoa</taxon>
        <taxon>Spiralia</taxon>
        <taxon>Gnathifera</taxon>
        <taxon>Rotifera</taxon>
        <taxon>Eurotatoria</taxon>
        <taxon>Monogononta</taxon>
        <taxon>Pseudotrocha</taxon>
        <taxon>Ploima</taxon>
        <taxon>Brachionidae</taxon>
        <taxon>Brachionus</taxon>
    </lineage>
</organism>
<proteinExistence type="predicted"/>